<dbReference type="SMART" id="SM00256">
    <property type="entry name" value="FBOX"/>
    <property type="match status" value="1"/>
</dbReference>
<dbReference type="PROSITE" id="PS00678">
    <property type="entry name" value="WD_REPEATS_1"/>
    <property type="match status" value="2"/>
</dbReference>
<dbReference type="PRINTS" id="PR00320">
    <property type="entry name" value="GPROTEINBRPT"/>
</dbReference>
<keyword evidence="2 4" id="KW-0853">WD repeat</keyword>
<dbReference type="EMBL" id="LAEV01001608">
    <property type="protein sequence ID" value="KKA27707.1"/>
    <property type="molecule type" value="Genomic_DNA"/>
</dbReference>
<dbReference type="InterPro" id="IPR020472">
    <property type="entry name" value="WD40_PAC1"/>
</dbReference>
<evidence type="ECO:0000256" key="3">
    <source>
        <dbReference type="ARBA" id="ARBA00022737"/>
    </source>
</evidence>
<dbReference type="PROSITE" id="PS50082">
    <property type="entry name" value="WD_REPEATS_2"/>
    <property type="match status" value="4"/>
</dbReference>
<evidence type="ECO:0000259" key="6">
    <source>
        <dbReference type="PROSITE" id="PS50181"/>
    </source>
</evidence>
<dbReference type="PANTHER" id="PTHR19849">
    <property type="entry name" value="PHOSPHOLIPASE A-2-ACTIVATING PROTEIN"/>
    <property type="match status" value="1"/>
</dbReference>
<name>A0A0F4ZJV5_9PEZI</name>
<dbReference type="GO" id="GO:0005737">
    <property type="term" value="C:cytoplasm"/>
    <property type="evidence" value="ECO:0007669"/>
    <property type="project" value="TreeGrafter"/>
</dbReference>
<dbReference type="SMART" id="SM00320">
    <property type="entry name" value="WD40"/>
    <property type="match status" value="7"/>
</dbReference>
<evidence type="ECO:0000256" key="4">
    <source>
        <dbReference type="PROSITE-ProRule" id="PRU00221"/>
    </source>
</evidence>
<gene>
    <name evidence="7" type="ORF">TD95_002355</name>
    <name evidence="8" type="ORF">TD95_003971</name>
</gene>
<comment type="similarity">
    <text evidence="1">Belongs to the WD repeat MET30/SCONB/SCON-2 family.</text>
</comment>
<keyword evidence="9" id="KW-1185">Reference proteome</keyword>
<dbReference type="GO" id="GO:0043161">
    <property type="term" value="P:proteasome-mediated ubiquitin-dependent protein catabolic process"/>
    <property type="evidence" value="ECO:0007669"/>
    <property type="project" value="TreeGrafter"/>
</dbReference>
<evidence type="ECO:0000313" key="9">
    <source>
        <dbReference type="Proteomes" id="UP000033483"/>
    </source>
</evidence>
<dbReference type="AlphaFoldDB" id="A0A0F4ZJV5"/>
<dbReference type="SUPFAM" id="SSF81383">
    <property type="entry name" value="F-box domain"/>
    <property type="match status" value="1"/>
</dbReference>
<feature type="compositionally biased region" description="Polar residues" evidence="5">
    <location>
        <begin position="1"/>
        <end position="23"/>
    </location>
</feature>
<feature type="compositionally biased region" description="Polar residues" evidence="5">
    <location>
        <begin position="219"/>
        <end position="229"/>
    </location>
</feature>
<sequence>MPSPVAGSSSGATPTRQSTSANHNHNHTVALRWDESGSSQGAQSLQMAVAECVETKTVTTTTTTTTRTYPPLLGNRIMRSLDSKEYPLANEPIPEDLQSVALQLVDFESPSRTSMLSPTSGAKEESTPISPSQGVSARRRLRSASRTEASSSSHGLACAAAPTGLPSRKATRRSSRQALSSSVADRLLRSVASNSRHDNSRESNAPWPSTLHGLESRVVASSASRNTDPCNMDSSSDSALANLLSPSMATTPTQATAGVISNGNMAMANSSSMTMQANSIEMDEEDEAEDQDEHMVNSNQPSMRSLRLGSRPDLAVGPDASLPSPRLSPTLAAQMDTDSPVYDGDDVTLDISEAKRVVLDHDQEMLERQLELRRDPNTGLMPIHDFNPMAMVEAFDAMPTDLKTFMMYQFLRRCPRKTLRVVSHAVGPVLQCDFLRLLPLELSYQVLSYLDHVDLCQAAQVCKQWRQLIDSNEMGWKELFDRDGFKLAPGELKQAILQGWGWQDPVGPNSAECDLSRQRRLSAAESDLLIQSAAVGDEDSLGGMRDDVAGINTRSMRTSKRKRLSSMSNERLKRRVQIGDVLNESSSSPSPSYSYIAEASEAQSHKSEGPLAAADMAAAAVPNPKIGLASLSMLHLFKSLYRRHYQIRESWMSGKVKPRHIAFAAHPRHVITCLQFDDNKIITGSDDTEIHVYDTATGELQQKLQGHEGGVWALQYHGNTLVSGSTDRTVRVWNIEKGICTQVFYGHTSTVRCLQILMPSEVGRNVKGEPIMQPPKPLIITGSRDYQLRVWRLPEANSARYNQAAPSTEACPYFIRTLTGHTHSVRAIAAHGDTLVSGSYDNSVRVWKISTGEPRHILTGHNQKVYSVVLDHERNRCISGSMDSMVKIWDLTTGQCLFTLEGHSHLVGLLDLREGRLVSAAADSTLRIWNPEDGMCRTVLAAHTGAITCFQHDARKVISGSEKAVKMWDIQSGQCMRDLLTSLTAVWQVKFDARRCVAAVQRDALTYVEILDFGAVRDGAAPEELGERVVVNQELVNELMAQQE</sequence>
<evidence type="ECO:0000256" key="1">
    <source>
        <dbReference type="ARBA" id="ARBA00007968"/>
    </source>
</evidence>
<keyword evidence="3" id="KW-0677">Repeat</keyword>
<dbReference type="Pfam" id="PF00400">
    <property type="entry name" value="WD40"/>
    <property type="match status" value="7"/>
</dbReference>
<dbReference type="Gene3D" id="2.130.10.10">
    <property type="entry name" value="YVTN repeat-like/Quinoprotein amine dehydrogenase"/>
    <property type="match status" value="1"/>
</dbReference>
<feature type="region of interest" description="Disordered" evidence="5">
    <location>
        <begin position="274"/>
        <end position="328"/>
    </location>
</feature>
<dbReference type="PROSITE" id="PS50181">
    <property type="entry name" value="FBOX"/>
    <property type="match status" value="1"/>
</dbReference>
<accession>A0A0F4ZJV5</accession>
<feature type="region of interest" description="Disordered" evidence="5">
    <location>
        <begin position="1"/>
        <end position="42"/>
    </location>
</feature>
<dbReference type="InterPro" id="IPR001680">
    <property type="entry name" value="WD40_rpt"/>
</dbReference>
<protein>
    <recommendedName>
        <fullName evidence="6">F-box domain-containing protein</fullName>
    </recommendedName>
</protein>
<dbReference type="InterPro" id="IPR001810">
    <property type="entry name" value="F-box_dom"/>
</dbReference>
<dbReference type="CDD" id="cd22147">
    <property type="entry name" value="F-box_SpPof1-like"/>
    <property type="match status" value="1"/>
</dbReference>
<evidence type="ECO:0000313" key="7">
    <source>
        <dbReference type="EMBL" id="KKA27707.1"/>
    </source>
</evidence>
<dbReference type="Proteomes" id="UP000033483">
    <property type="component" value="Unassembled WGS sequence"/>
</dbReference>
<dbReference type="EMBL" id="LAEV01000405">
    <property type="protein sequence ID" value="KKA30401.1"/>
    <property type="molecule type" value="Genomic_DNA"/>
</dbReference>
<evidence type="ECO:0000256" key="5">
    <source>
        <dbReference type="SAM" id="MobiDB-lite"/>
    </source>
</evidence>
<dbReference type="InterPro" id="IPR036047">
    <property type="entry name" value="F-box-like_dom_sf"/>
</dbReference>
<dbReference type="GO" id="GO:0010992">
    <property type="term" value="P:ubiquitin recycling"/>
    <property type="evidence" value="ECO:0007669"/>
    <property type="project" value="TreeGrafter"/>
</dbReference>
<reference evidence="8 9" key="1">
    <citation type="submission" date="2015-03" db="EMBL/GenBank/DDBJ databases">
        <authorList>
            <person name="Radwan O."/>
            <person name="Al-Naeli F.A."/>
            <person name="Rendon G.A."/>
            <person name="Fields C."/>
        </authorList>
    </citation>
    <scope>NUCLEOTIDE SEQUENCE [LARGE SCALE GENOMIC DNA]</scope>
    <source>
        <strain evidence="8">CR-DP1</strain>
    </source>
</reference>
<dbReference type="Pfam" id="PF12937">
    <property type="entry name" value="F-box-like"/>
    <property type="match status" value="1"/>
</dbReference>
<dbReference type="InterPro" id="IPR015943">
    <property type="entry name" value="WD40/YVTN_repeat-like_dom_sf"/>
</dbReference>
<feature type="repeat" description="WD" evidence="4">
    <location>
        <begin position="704"/>
        <end position="743"/>
    </location>
</feature>
<feature type="domain" description="F-box" evidence="6">
    <location>
        <begin position="432"/>
        <end position="479"/>
    </location>
</feature>
<dbReference type="PANTHER" id="PTHR19849:SF1">
    <property type="entry name" value="F-BOX_WD REPEAT-CONTAINING PROTEIN 7"/>
    <property type="match status" value="1"/>
</dbReference>
<comment type="caution">
    <text evidence="8">The sequence shown here is derived from an EMBL/GenBank/DDBJ whole genome shotgun (WGS) entry which is preliminary data.</text>
</comment>
<dbReference type="Gene3D" id="1.20.1280.50">
    <property type="match status" value="1"/>
</dbReference>
<dbReference type="SUPFAM" id="SSF50978">
    <property type="entry name" value="WD40 repeat-like"/>
    <property type="match status" value="1"/>
</dbReference>
<feature type="repeat" description="WD" evidence="4">
    <location>
        <begin position="900"/>
        <end position="930"/>
    </location>
</feature>
<organism evidence="8 9">
    <name type="scientific">Thielaviopsis punctulata</name>
    <dbReference type="NCBI Taxonomy" id="72032"/>
    <lineage>
        <taxon>Eukaryota</taxon>
        <taxon>Fungi</taxon>
        <taxon>Dikarya</taxon>
        <taxon>Ascomycota</taxon>
        <taxon>Pezizomycotina</taxon>
        <taxon>Sordariomycetes</taxon>
        <taxon>Hypocreomycetidae</taxon>
        <taxon>Microascales</taxon>
        <taxon>Ceratocystidaceae</taxon>
        <taxon>Thielaviopsis</taxon>
    </lineage>
</organism>
<evidence type="ECO:0000313" key="8">
    <source>
        <dbReference type="EMBL" id="KKA30401.1"/>
    </source>
</evidence>
<feature type="compositionally biased region" description="Polar residues" evidence="5">
    <location>
        <begin position="111"/>
        <end position="120"/>
    </location>
</feature>
<evidence type="ECO:0000256" key="2">
    <source>
        <dbReference type="ARBA" id="ARBA00022574"/>
    </source>
</evidence>
<dbReference type="InterPro" id="IPR019775">
    <property type="entry name" value="WD40_repeat_CS"/>
</dbReference>
<feature type="repeat" description="WD" evidence="4">
    <location>
        <begin position="858"/>
        <end position="899"/>
    </location>
</feature>
<feature type="region of interest" description="Disordered" evidence="5">
    <location>
        <begin position="111"/>
        <end position="238"/>
    </location>
</feature>
<dbReference type="PROSITE" id="PS50294">
    <property type="entry name" value="WD_REPEATS_REGION"/>
    <property type="match status" value="3"/>
</dbReference>
<dbReference type="CDD" id="cd00200">
    <property type="entry name" value="WD40"/>
    <property type="match status" value="1"/>
</dbReference>
<dbReference type="GO" id="GO:0043130">
    <property type="term" value="F:ubiquitin binding"/>
    <property type="evidence" value="ECO:0007669"/>
    <property type="project" value="TreeGrafter"/>
</dbReference>
<feature type="compositionally biased region" description="Acidic residues" evidence="5">
    <location>
        <begin position="281"/>
        <end position="292"/>
    </location>
</feature>
<feature type="repeat" description="WD" evidence="4">
    <location>
        <begin position="818"/>
        <end position="857"/>
    </location>
</feature>
<dbReference type="InterPro" id="IPR036322">
    <property type="entry name" value="WD40_repeat_dom_sf"/>
</dbReference>
<dbReference type="OrthoDB" id="190105at2759"/>
<feature type="compositionally biased region" description="Low complexity" evidence="5">
    <location>
        <begin position="144"/>
        <end position="153"/>
    </location>
</feature>
<dbReference type="GO" id="GO:0005634">
    <property type="term" value="C:nucleus"/>
    <property type="evidence" value="ECO:0007669"/>
    <property type="project" value="TreeGrafter"/>
</dbReference>
<proteinExistence type="inferred from homology"/>